<dbReference type="RefSeq" id="XP_049146655.1">
    <property type="nucleotide sequence ID" value="XM_049289510.1"/>
</dbReference>
<proteinExistence type="predicted"/>
<evidence type="ECO:0000313" key="2">
    <source>
        <dbReference type="EMBL" id="UQC85038.1"/>
    </source>
</evidence>
<keyword evidence="3" id="KW-1185">Reference proteome</keyword>
<dbReference type="KEGG" id="clup:CLUP02_10534"/>
<protein>
    <submittedName>
        <fullName evidence="2">Uncharacterized protein</fullName>
    </submittedName>
</protein>
<dbReference type="Proteomes" id="UP000830671">
    <property type="component" value="Chromosome 5"/>
</dbReference>
<evidence type="ECO:0000256" key="1">
    <source>
        <dbReference type="SAM" id="MobiDB-lite"/>
    </source>
</evidence>
<name>A0A9Q8SXI3_9PEZI</name>
<feature type="region of interest" description="Disordered" evidence="1">
    <location>
        <begin position="64"/>
        <end position="89"/>
    </location>
</feature>
<dbReference type="AlphaFoldDB" id="A0A9Q8SXI3"/>
<organism evidence="2 3">
    <name type="scientific">Colletotrichum lupini</name>
    <dbReference type="NCBI Taxonomy" id="145971"/>
    <lineage>
        <taxon>Eukaryota</taxon>
        <taxon>Fungi</taxon>
        <taxon>Dikarya</taxon>
        <taxon>Ascomycota</taxon>
        <taxon>Pezizomycotina</taxon>
        <taxon>Sordariomycetes</taxon>
        <taxon>Hypocreomycetidae</taxon>
        <taxon>Glomerellales</taxon>
        <taxon>Glomerellaceae</taxon>
        <taxon>Colletotrichum</taxon>
        <taxon>Colletotrichum acutatum species complex</taxon>
    </lineage>
</organism>
<accession>A0A9Q8SXI3</accession>
<sequence>MVMIVKPVVTMLKSKQAAIKRMVLVTMMMWLPLPTLNTQECKEGCFRAATLSDVAPPPVLQVIRNRPNDKSEDGNQFFSSRGDGDSRSD</sequence>
<dbReference type="GeneID" id="73344520"/>
<gene>
    <name evidence="2" type="ORF">CLUP02_10534</name>
</gene>
<reference evidence="2" key="1">
    <citation type="journal article" date="2021" name="Mol. Plant Microbe Interact.">
        <title>Complete Genome Sequence of the Plant-Pathogenic Fungus Colletotrichum lupini.</title>
        <authorList>
            <person name="Baroncelli R."/>
            <person name="Pensec F."/>
            <person name="Da Lio D."/>
            <person name="Boufleur T."/>
            <person name="Vicente I."/>
            <person name="Sarrocco S."/>
            <person name="Picot A."/>
            <person name="Baraldi E."/>
            <person name="Sukno S."/>
            <person name="Thon M."/>
            <person name="Le Floch G."/>
        </authorList>
    </citation>
    <scope>NUCLEOTIDE SEQUENCE</scope>
    <source>
        <strain evidence="2">IMI 504893</strain>
    </source>
</reference>
<evidence type="ECO:0000313" key="3">
    <source>
        <dbReference type="Proteomes" id="UP000830671"/>
    </source>
</evidence>
<dbReference type="EMBL" id="CP019477">
    <property type="protein sequence ID" value="UQC85038.1"/>
    <property type="molecule type" value="Genomic_DNA"/>
</dbReference>